<evidence type="ECO:0000259" key="3">
    <source>
        <dbReference type="PROSITE" id="PS50158"/>
    </source>
</evidence>
<accession>A0AA47MYD2</accession>
<dbReference type="PANTHER" id="PTHR46888">
    <property type="entry name" value="ZINC KNUCKLE DOMAINCONTAINING PROTEIN-RELATED"/>
    <property type="match status" value="1"/>
</dbReference>
<name>A0AA47MYD2_MERPO</name>
<dbReference type="PROSITE" id="PS00141">
    <property type="entry name" value="ASP_PROTEASE"/>
    <property type="match status" value="1"/>
</dbReference>
<dbReference type="GO" id="GO:0003676">
    <property type="term" value="F:nucleic acid binding"/>
    <property type="evidence" value="ECO:0007669"/>
    <property type="project" value="InterPro"/>
</dbReference>
<reference evidence="4" key="1">
    <citation type="journal article" date="2023" name="Front. Mar. Sci.">
        <title>A new Merluccius polli reference genome to investigate the effects of global change in West African waters.</title>
        <authorList>
            <person name="Mateo J.L."/>
            <person name="Blanco-Fernandez C."/>
            <person name="Garcia-Vazquez E."/>
            <person name="Machado-Schiaffino G."/>
        </authorList>
    </citation>
    <scope>NUCLEOTIDE SEQUENCE</scope>
    <source>
        <strain evidence="4">C29</strain>
        <tissue evidence="4">Fin</tissue>
    </source>
</reference>
<dbReference type="GO" id="GO:0006508">
    <property type="term" value="P:proteolysis"/>
    <property type="evidence" value="ECO:0007669"/>
    <property type="project" value="InterPro"/>
</dbReference>
<comment type="caution">
    <text evidence="4">The sequence shown here is derived from an EMBL/GenBank/DDBJ whole genome shotgun (WGS) entry which is preliminary data.</text>
</comment>
<keyword evidence="1" id="KW-0862">Zinc</keyword>
<dbReference type="InterPro" id="IPR021109">
    <property type="entry name" value="Peptidase_aspartic_dom_sf"/>
</dbReference>
<feature type="domain" description="CCHC-type" evidence="3">
    <location>
        <begin position="42"/>
        <end position="57"/>
    </location>
</feature>
<dbReference type="InterPro" id="IPR001969">
    <property type="entry name" value="Aspartic_peptidase_AS"/>
</dbReference>
<dbReference type="Proteomes" id="UP001174136">
    <property type="component" value="Unassembled WGS sequence"/>
</dbReference>
<evidence type="ECO:0000313" key="5">
    <source>
        <dbReference type="Proteomes" id="UP001174136"/>
    </source>
</evidence>
<dbReference type="GO" id="GO:0004190">
    <property type="term" value="F:aspartic-type endopeptidase activity"/>
    <property type="evidence" value="ECO:0007669"/>
    <property type="project" value="InterPro"/>
</dbReference>
<dbReference type="EMBL" id="JAOPHQ010001990">
    <property type="protein sequence ID" value="KAK0148988.1"/>
    <property type="molecule type" value="Genomic_DNA"/>
</dbReference>
<dbReference type="GO" id="GO:0008270">
    <property type="term" value="F:zinc ion binding"/>
    <property type="evidence" value="ECO:0007669"/>
    <property type="project" value="UniProtKB-KW"/>
</dbReference>
<protein>
    <recommendedName>
        <fullName evidence="3">CCHC-type domain-containing protein</fullName>
    </recommendedName>
</protein>
<dbReference type="SUPFAM" id="SSF50630">
    <property type="entry name" value="Acid proteases"/>
    <property type="match status" value="1"/>
</dbReference>
<dbReference type="Pfam" id="PF00098">
    <property type="entry name" value="zf-CCHC"/>
    <property type="match status" value="1"/>
</dbReference>
<feature type="compositionally biased region" description="Polar residues" evidence="2">
    <location>
        <begin position="20"/>
        <end position="29"/>
    </location>
</feature>
<sequence>MSTKGAKVSDSPASALRVEPSTTAPNNQKPYKATRASDVSICYRCGEQGHFANKCQNAENQSKVIQKLIQSLKRAKTGQTPSQEDKSSDTVCLSNKSEVTSVGGPHLPKGLIVNGHQCDAVLDSGSQVTIIFETWYKQHLSDVLIHPVSGLAIWGLSETSYPYLGYVVVEVEFPERVSGTPDQIPVILGTNASLFKRLAKICKEAAAETLGIRVDETVQNTTQVTCEGEEDIGCIQWMGPGPLTLPAGEECRAVCCVKMEKPLDNEVLMVDASPTDPLLAGVLLQPMVVPSSEVDVNHFRVVVRNESVRDTVLPVGTVMGNLCSADPRLKVVNRNPRDRRRVYRGQGPKTDTKERLKQHQ</sequence>
<dbReference type="PANTHER" id="PTHR46888:SF1">
    <property type="entry name" value="RIBONUCLEASE H"/>
    <property type="match status" value="1"/>
</dbReference>
<proteinExistence type="predicted"/>
<dbReference type="PROSITE" id="PS50158">
    <property type="entry name" value="ZF_CCHC"/>
    <property type="match status" value="1"/>
</dbReference>
<feature type="region of interest" description="Disordered" evidence="2">
    <location>
        <begin position="337"/>
        <end position="360"/>
    </location>
</feature>
<evidence type="ECO:0000256" key="1">
    <source>
        <dbReference type="PROSITE-ProRule" id="PRU00047"/>
    </source>
</evidence>
<dbReference type="InterPro" id="IPR001878">
    <property type="entry name" value="Znf_CCHC"/>
</dbReference>
<organism evidence="4 5">
    <name type="scientific">Merluccius polli</name>
    <name type="common">Benguela hake</name>
    <name type="synonym">Merluccius cadenati</name>
    <dbReference type="NCBI Taxonomy" id="89951"/>
    <lineage>
        <taxon>Eukaryota</taxon>
        <taxon>Metazoa</taxon>
        <taxon>Chordata</taxon>
        <taxon>Craniata</taxon>
        <taxon>Vertebrata</taxon>
        <taxon>Euteleostomi</taxon>
        <taxon>Actinopterygii</taxon>
        <taxon>Neopterygii</taxon>
        <taxon>Teleostei</taxon>
        <taxon>Neoteleostei</taxon>
        <taxon>Acanthomorphata</taxon>
        <taxon>Zeiogadaria</taxon>
        <taxon>Gadariae</taxon>
        <taxon>Gadiformes</taxon>
        <taxon>Gadoidei</taxon>
        <taxon>Merlucciidae</taxon>
        <taxon>Merluccius</taxon>
    </lineage>
</organism>
<dbReference type="SMART" id="SM00343">
    <property type="entry name" value="ZnF_C2HC"/>
    <property type="match status" value="1"/>
</dbReference>
<evidence type="ECO:0000256" key="2">
    <source>
        <dbReference type="SAM" id="MobiDB-lite"/>
    </source>
</evidence>
<dbReference type="AlphaFoldDB" id="A0AA47MYD2"/>
<evidence type="ECO:0000313" key="4">
    <source>
        <dbReference type="EMBL" id="KAK0148988.1"/>
    </source>
</evidence>
<keyword evidence="5" id="KW-1185">Reference proteome</keyword>
<dbReference type="Gene3D" id="4.10.60.10">
    <property type="entry name" value="Zinc finger, CCHC-type"/>
    <property type="match status" value="1"/>
</dbReference>
<feature type="region of interest" description="Disordered" evidence="2">
    <location>
        <begin position="1"/>
        <end position="34"/>
    </location>
</feature>
<dbReference type="InterPro" id="IPR036875">
    <property type="entry name" value="Znf_CCHC_sf"/>
</dbReference>
<keyword evidence="1" id="KW-0479">Metal-binding</keyword>
<keyword evidence="1" id="KW-0863">Zinc-finger</keyword>
<dbReference type="SUPFAM" id="SSF57756">
    <property type="entry name" value="Retrovirus zinc finger-like domains"/>
    <property type="match status" value="1"/>
</dbReference>
<feature type="compositionally biased region" description="Basic and acidic residues" evidence="2">
    <location>
        <begin position="350"/>
        <end position="360"/>
    </location>
</feature>
<gene>
    <name evidence="4" type="ORF">N1851_010595</name>
</gene>